<gene>
    <name evidence="1" type="ORF">DSO57_1005179</name>
</gene>
<dbReference type="Proteomes" id="UP001165960">
    <property type="component" value="Unassembled WGS sequence"/>
</dbReference>
<keyword evidence="2" id="KW-1185">Reference proteome</keyword>
<sequence>MRFLLVIFILILAGLVATALYLTWVRNSPSQRQKSHPEYTPLLQETQCFYAPPIISEEFNLSHTQDAVTLHKANSLVFNKSSTLQTYNPLREDTTVHFEISVPQLPPSAELLIGFCPLTYAKDPESLTKLSLAAFYISHGQVYLRGLPSPHPIAVLSPGDTVACILTIKPELKVTLSINGVSSQDFFPKLDSCIWSLNQVYPTLHATHGVQLSYSVELSEIEPSHITHLDFQ</sequence>
<evidence type="ECO:0000313" key="1">
    <source>
        <dbReference type="EMBL" id="KAJ9062940.1"/>
    </source>
</evidence>
<dbReference type="EMBL" id="QTSX02004984">
    <property type="protein sequence ID" value="KAJ9062940.1"/>
    <property type="molecule type" value="Genomic_DNA"/>
</dbReference>
<evidence type="ECO:0000313" key="2">
    <source>
        <dbReference type="Proteomes" id="UP001165960"/>
    </source>
</evidence>
<proteinExistence type="predicted"/>
<reference evidence="1" key="1">
    <citation type="submission" date="2022-04" db="EMBL/GenBank/DDBJ databases">
        <title>Genome of the entomopathogenic fungus Entomophthora muscae.</title>
        <authorList>
            <person name="Elya C."/>
            <person name="Lovett B.R."/>
            <person name="Lee E."/>
            <person name="Macias A.M."/>
            <person name="Hajek A.E."/>
            <person name="De Bivort B.L."/>
            <person name="Kasson M.T."/>
            <person name="De Fine Licht H.H."/>
            <person name="Stajich J.E."/>
        </authorList>
    </citation>
    <scope>NUCLEOTIDE SEQUENCE</scope>
    <source>
        <strain evidence="1">Berkeley</strain>
    </source>
</reference>
<accession>A0ACC2SKU7</accession>
<name>A0ACC2SKU7_9FUNG</name>
<organism evidence="1 2">
    <name type="scientific">Entomophthora muscae</name>
    <dbReference type="NCBI Taxonomy" id="34485"/>
    <lineage>
        <taxon>Eukaryota</taxon>
        <taxon>Fungi</taxon>
        <taxon>Fungi incertae sedis</taxon>
        <taxon>Zoopagomycota</taxon>
        <taxon>Entomophthoromycotina</taxon>
        <taxon>Entomophthoromycetes</taxon>
        <taxon>Entomophthorales</taxon>
        <taxon>Entomophthoraceae</taxon>
        <taxon>Entomophthora</taxon>
    </lineage>
</organism>
<protein>
    <submittedName>
        <fullName evidence="1">Uncharacterized protein</fullName>
    </submittedName>
</protein>
<comment type="caution">
    <text evidence="1">The sequence shown here is derived from an EMBL/GenBank/DDBJ whole genome shotgun (WGS) entry which is preliminary data.</text>
</comment>